<evidence type="ECO:0000256" key="1">
    <source>
        <dbReference type="SAM" id="Phobius"/>
    </source>
</evidence>
<dbReference type="AlphaFoldDB" id="A0A449BLB1"/>
<feature type="transmembrane region" description="Helical" evidence="1">
    <location>
        <begin position="6"/>
        <end position="24"/>
    </location>
</feature>
<gene>
    <name evidence="2" type="ORF">NCTC10172_01300</name>
</gene>
<dbReference type="EMBL" id="LR215050">
    <property type="protein sequence ID" value="VEU83226.1"/>
    <property type="molecule type" value="Genomic_DNA"/>
</dbReference>
<sequence>MKKVRFGILVLVVAGIVFLGMTVFQNIYEPSQLIYEQTPDKTLYIETKETVVSYEIYGEGNVVLIFGNNDILYFPIINKNVEILTQNGFFTDLEEKDELTNVLIKHLDATFEVDNYSYVAEVKMNGKTYLTLEEGIENNLAYFKPFAKKGKTGTILFSILLPILLAGAITLMSLGFMETKKAPQVKWGAFLLNWA</sequence>
<keyword evidence="1" id="KW-0472">Membrane</keyword>
<keyword evidence="3" id="KW-1185">Reference proteome</keyword>
<proteinExistence type="predicted"/>
<accession>A0A449BLB1</accession>
<protein>
    <submittedName>
        <fullName evidence="2">Uncharacterized protein</fullName>
    </submittedName>
</protein>
<reference evidence="2 3" key="1">
    <citation type="submission" date="2019-01" db="EMBL/GenBank/DDBJ databases">
        <authorList>
            <consortium name="Pathogen Informatics"/>
        </authorList>
    </citation>
    <scope>NUCLEOTIDE SEQUENCE [LARGE SCALE GENOMIC DNA]</scope>
    <source>
        <strain evidence="2 3">NCTC10172</strain>
    </source>
</reference>
<dbReference type="Proteomes" id="UP000290909">
    <property type="component" value="Chromosome"/>
</dbReference>
<evidence type="ECO:0000313" key="3">
    <source>
        <dbReference type="Proteomes" id="UP000290909"/>
    </source>
</evidence>
<keyword evidence="1" id="KW-1133">Transmembrane helix</keyword>
<name>A0A449BLB1_9MOLU</name>
<feature type="transmembrane region" description="Helical" evidence="1">
    <location>
        <begin position="154"/>
        <end position="177"/>
    </location>
</feature>
<organism evidence="2 3">
    <name type="scientific">Acholeplasma hippikon</name>
    <dbReference type="NCBI Taxonomy" id="264636"/>
    <lineage>
        <taxon>Bacteria</taxon>
        <taxon>Bacillati</taxon>
        <taxon>Mycoplasmatota</taxon>
        <taxon>Mollicutes</taxon>
        <taxon>Acholeplasmatales</taxon>
        <taxon>Acholeplasmataceae</taxon>
        <taxon>Acholeplasma</taxon>
    </lineage>
</organism>
<dbReference type="KEGG" id="ahk:NCTC10172_01300"/>
<dbReference type="STRING" id="1408416.GCA_000702765_00167"/>
<evidence type="ECO:0000313" key="2">
    <source>
        <dbReference type="EMBL" id="VEU83226.1"/>
    </source>
</evidence>
<keyword evidence="1" id="KW-0812">Transmembrane</keyword>